<name>A0A318UEY1_9SPHI</name>
<organism evidence="2 3">
    <name type="scientific">Pedobacter nutrimenti</name>
    <dbReference type="NCBI Taxonomy" id="1241337"/>
    <lineage>
        <taxon>Bacteria</taxon>
        <taxon>Pseudomonadati</taxon>
        <taxon>Bacteroidota</taxon>
        <taxon>Sphingobacteriia</taxon>
        <taxon>Sphingobacteriales</taxon>
        <taxon>Sphingobacteriaceae</taxon>
        <taxon>Pedobacter</taxon>
    </lineage>
</organism>
<dbReference type="InterPro" id="IPR014044">
    <property type="entry name" value="CAP_dom"/>
</dbReference>
<feature type="domain" description="SCP" evidence="1">
    <location>
        <begin position="111"/>
        <end position="200"/>
    </location>
</feature>
<dbReference type="Pfam" id="PF00188">
    <property type="entry name" value="CAP"/>
    <property type="match status" value="1"/>
</dbReference>
<keyword evidence="3" id="KW-1185">Reference proteome</keyword>
<evidence type="ECO:0000313" key="2">
    <source>
        <dbReference type="EMBL" id="PYF73917.1"/>
    </source>
</evidence>
<reference evidence="2 3" key="1">
    <citation type="submission" date="2018-06" db="EMBL/GenBank/DDBJ databases">
        <title>Genomic Encyclopedia of Archaeal and Bacterial Type Strains, Phase II (KMG-II): from individual species to whole genera.</title>
        <authorList>
            <person name="Goeker M."/>
        </authorList>
    </citation>
    <scope>NUCLEOTIDE SEQUENCE [LARGE SCALE GENOMIC DNA]</scope>
    <source>
        <strain evidence="2 3">DSM 27372</strain>
    </source>
</reference>
<accession>A0A318UEY1</accession>
<dbReference type="InterPro" id="IPR035940">
    <property type="entry name" value="CAP_sf"/>
</dbReference>
<comment type="caution">
    <text evidence="2">The sequence shown here is derived from an EMBL/GenBank/DDBJ whole genome shotgun (WGS) entry which is preliminary data.</text>
</comment>
<evidence type="ECO:0000259" key="1">
    <source>
        <dbReference type="Pfam" id="PF00188"/>
    </source>
</evidence>
<protein>
    <recommendedName>
        <fullName evidence="1">SCP domain-containing protein</fullName>
    </recommendedName>
</protein>
<dbReference type="Proteomes" id="UP000248198">
    <property type="component" value="Unassembled WGS sequence"/>
</dbReference>
<proteinExistence type="predicted"/>
<dbReference type="CDD" id="cd05379">
    <property type="entry name" value="CAP_bacterial"/>
    <property type="match status" value="1"/>
</dbReference>
<dbReference type="PANTHER" id="PTHR31157:SF1">
    <property type="entry name" value="SCP DOMAIN-CONTAINING PROTEIN"/>
    <property type="match status" value="1"/>
</dbReference>
<sequence>MKFIPAFFLFLLPFYLSGQRPVSTSGGWSKEELRQANTAKDVPYLSEEEKNIIFYTNLVRMDGERFFNTYFQDFVGEYNSRMQQYSNYEELKVNTKDSYYKSLQKDLKKIKNLGLFYPDETLTYVSLQHGKDMKQHRISGHNSSDGRTMYDRISKYYPKKAMAENLAFGFSSGLENVCILLLDKGVPDLGHRKNILNSTYGLNITGVSIQPHPVYRYSATIDFVAIPDLKI</sequence>
<gene>
    <name evidence="2" type="ORF">B0O44_10487</name>
</gene>
<dbReference type="RefSeq" id="WP_110830647.1">
    <property type="nucleotide sequence ID" value="NZ_QKLU01000004.1"/>
</dbReference>
<dbReference type="EMBL" id="QKLU01000004">
    <property type="protein sequence ID" value="PYF73917.1"/>
    <property type="molecule type" value="Genomic_DNA"/>
</dbReference>
<dbReference type="Gene3D" id="3.40.33.10">
    <property type="entry name" value="CAP"/>
    <property type="match status" value="1"/>
</dbReference>
<evidence type="ECO:0000313" key="3">
    <source>
        <dbReference type="Proteomes" id="UP000248198"/>
    </source>
</evidence>
<dbReference type="AlphaFoldDB" id="A0A318UEY1"/>
<dbReference type="OrthoDB" id="7550377at2"/>
<dbReference type="PANTHER" id="PTHR31157">
    <property type="entry name" value="SCP DOMAIN-CONTAINING PROTEIN"/>
    <property type="match status" value="1"/>
</dbReference>